<reference evidence="3 4" key="1">
    <citation type="submission" date="2019-07" db="EMBL/GenBank/DDBJ databases">
        <title>Whole genome shotgun sequence of Microvirga aerophila NBRC 106136.</title>
        <authorList>
            <person name="Hosoyama A."/>
            <person name="Uohara A."/>
            <person name="Ohji S."/>
            <person name="Ichikawa N."/>
        </authorList>
    </citation>
    <scope>NUCLEOTIDE SEQUENCE [LARGE SCALE GENOMIC DNA]</scope>
    <source>
        <strain evidence="3 4">NBRC 106136</strain>
    </source>
</reference>
<comment type="caution">
    <text evidence="3">The sequence shown here is derived from an EMBL/GenBank/DDBJ whole genome shotgun (WGS) entry which is preliminary data.</text>
</comment>
<evidence type="ECO:0000256" key="2">
    <source>
        <dbReference type="ARBA" id="ARBA00022679"/>
    </source>
</evidence>
<dbReference type="GO" id="GO:0016758">
    <property type="term" value="F:hexosyltransferase activity"/>
    <property type="evidence" value="ECO:0007669"/>
    <property type="project" value="TreeGrafter"/>
</dbReference>
<dbReference type="AlphaFoldDB" id="A0A512C1V3"/>
<evidence type="ECO:0000256" key="1">
    <source>
        <dbReference type="ARBA" id="ARBA00022676"/>
    </source>
</evidence>
<dbReference type="OrthoDB" id="9771846at2"/>
<keyword evidence="1" id="KW-0328">Glycosyltransferase</keyword>
<keyword evidence="2 3" id="KW-0808">Transferase</keyword>
<accession>A0A512C1V3</accession>
<dbReference type="Pfam" id="PF03808">
    <property type="entry name" value="Glyco_tran_WecG"/>
    <property type="match status" value="1"/>
</dbReference>
<dbReference type="PANTHER" id="PTHR34136:SF1">
    <property type="entry name" value="UDP-N-ACETYL-D-MANNOSAMINURONIC ACID TRANSFERASE"/>
    <property type="match status" value="1"/>
</dbReference>
<dbReference type="CDD" id="cd06533">
    <property type="entry name" value="Glyco_transf_WecG_TagA"/>
    <property type="match status" value="1"/>
</dbReference>
<dbReference type="RefSeq" id="WP_114189058.1">
    <property type="nucleotide sequence ID" value="NZ_BJYU01000166.1"/>
</dbReference>
<dbReference type="Gene3D" id="3.40.50.2300">
    <property type="match status" value="1"/>
</dbReference>
<dbReference type="Proteomes" id="UP000321085">
    <property type="component" value="Unassembled WGS sequence"/>
</dbReference>
<name>A0A512C1V3_9HYPH</name>
<proteinExistence type="predicted"/>
<keyword evidence="4" id="KW-1185">Reference proteome</keyword>
<evidence type="ECO:0000313" key="3">
    <source>
        <dbReference type="EMBL" id="GEO18208.1"/>
    </source>
</evidence>
<gene>
    <name evidence="3" type="ORF">MAE02_59040</name>
</gene>
<sequence>MTRDDLIKYAQRARVNFLDCSLDALSMSETLEIVELAIREQTQIQHVVVNVAKLVSMRQNPVLRSDVMESDIVNVDGMGVVFGCRLFGIHIPERVSGIDLMQAILDRCTREGWRPYFLGARQDVLTTAMMKIKQRYPGIEIAGYHHGYFGESEEDTIVEAIRSARPDLLFVAISSPKKERFVRRWREMFDVPVVMGVGGSIDVIAGLVRRAPAWMQMTGLEWLYRLAQEPRRMWRRYLGTNLAYAWILTTKMVGHKRPSPR</sequence>
<evidence type="ECO:0000313" key="4">
    <source>
        <dbReference type="Proteomes" id="UP000321085"/>
    </source>
</evidence>
<protein>
    <submittedName>
        <fullName evidence="3">UDP-N-acetyl-D-mannosamine transferase</fullName>
    </submittedName>
</protein>
<dbReference type="NCBIfam" id="TIGR00696">
    <property type="entry name" value="wecG_tagA_cpsF"/>
    <property type="match status" value="1"/>
</dbReference>
<dbReference type="InterPro" id="IPR004629">
    <property type="entry name" value="WecG_TagA_CpsF"/>
</dbReference>
<dbReference type="PANTHER" id="PTHR34136">
    <property type="match status" value="1"/>
</dbReference>
<dbReference type="EMBL" id="BJYU01000166">
    <property type="protein sequence ID" value="GEO18208.1"/>
    <property type="molecule type" value="Genomic_DNA"/>
</dbReference>
<organism evidence="3 4">
    <name type="scientific">Microvirga aerophila</name>
    <dbReference type="NCBI Taxonomy" id="670291"/>
    <lineage>
        <taxon>Bacteria</taxon>
        <taxon>Pseudomonadati</taxon>
        <taxon>Pseudomonadota</taxon>
        <taxon>Alphaproteobacteria</taxon>
        <taxon>Hyphomicrobiales</taxon>
        <taxon>Methylobacteriaceae</taxon>
        <taxon>Microvirga</taxon>
    </lineage>
</organism>